<dbReference type="AlphaFoldDB" id="A0A1H0KP38"/>
<proteinExistence type="predicted"/>
<evidence type="ECO:0000256" key="1">
    <source>
        <dbReference type="SAM" id="Coils"/>
    </source>
</evidence>
<protein>
    <submittedName>
        <fullName evidence="2">Uncharacterized protein</fullName>
    </submittedName>
</protein>
<dbReference type="STRING" id="443156.SAMN04489867_0065"/>
<evidence type="ECO:0000313" key="3">
    <source>
        <dbReference type="Proteomes" id="UP000199077"/>
    </source>
</evidence>
<sequence length="321" mass="34567">MTKIELRLDHLQCRVQGDASGGSEPYLWPVLLWVTDQTLGTATPVRVNHPHSPRTVIAQNVHAGAALAVPASVGRISTNLDAGDSLRKAIAVVTLLENDDTPDHVVLAAYDRYVEALPVAIAGHLLELNSDDPDTVDAATAAVREEVSDAVHSAGKDALTWWEKVKVEVGSLNLDDEVGAEFASTEVTKELGLTFQQSTTILSQTVVTQDWRLSGALVVDNTVDRCASEALAVNRAKVVRDAAQRRLRDLQTAFAQAPAAERPAIQLDIDDARAELSSAESALDAAESALAACRARPPRHIPEHVLDHVLDHVIEVRHDLT</sequence>
<name>A0A1H0KP38_9MICO</name>
<keyword evidence="1" id="KW-0175">Coiled coil</keyword>
<dbReference type="RefSeq" id="WP_091779983.1">
    <property type="nucleotide sequence ID" value="NZ_LT629711.1"/>
</dbReference>
<keyword evidence="3" id="KW-1185">Reference proteome</keyword>
<dbReference type="OrthoDB" id="1492065at2"/>
<evidence type="ECO:0000313" key="2">
    <source>
        <dbReference type="EMBL" id="SDO57553.1"/>
    </source>
</evidence>
<feature type="coiled-coil region" evidence="1">
    <location>
        <begin position="233"/>
        <end position="296"/>
    </location>
</feature>
<reference evidence="3" key="1">
    <citation type="submission" date="2016-10" db="EMBL/GenBank/DDBJ databases">
        <authorList>
            <person name="Varghese N."/>
            <person name="Submissions S."/>
        </authorList>
    </citation>
    <scope>NUCLEOTIDE SEQUENCE [LARGE SCALE GENOMIC DNA]</scope>
    <source>
        <strain evidence="3">DSM 22329</strain>
    </source>
</reference>
<organism evidence="2 3">
    <name type="scientific">Pedococcus dokdonensis</name>
    <dbReference type="NCBI Taxonomy" id="443156"/>
    <lineage>
        <taxon>Bacteria</taxon>
        <taxon>Bacillati</taxon>
        <taxon>Actinomycetota</taxon>
        <taxon>Actinomycetes</taxon>
        <taxon>Micrococcales</taxon>
        <taxon>Intrasporangiaceae</taxon>
        <taxon>Pedococcus</taxon>
    </lineage>
</organism>
<dbReference type="EMBL" id="LT629711">
    <property type="protein sequence ID" value="SDO57553.1"/>
    <property type="molecule type" value="Genomic_DNA"/>
</dbReference>
<accession>A0A1H0KP38</accession>
<gene>
    <name evidence="2" type="ORF">SAMN04489867_0065</name>
</gene>
<dbReference type="Proteomes" id="UP000199077">
    <property type="component" value="Chromosome I"/>
</dbReference>